<reference evidence="2" key="1">
    <citation type="submission" date="2013-07" db="EMBL/GenBank/DDBJ databases">
        <title>The genome of Eucalyptus grandis.</title>
        <authorList>
            <person name="Schmutz J."/>
            <person name="Hayes R."/>
            <person name="Myburg A."/>
            <person name="Tuskan G."/>
            <person name="Grattapaglia D."/>
            <person name="Rokhsar D.S."/>
        </authorList>
    </citation>
    <scope>NUCLEOTIDE SEQUENCE</scope>
    <source>
        <tissue evidence="2">Leaf extractions</tissue>
    </source>
</reference>
<dbReference type="EMBL" id="KK198761">
    <property type="protein sequence ID" value="KCW57126.1"/>
    <property type="molecule type" value="Genomic_DNA"/>
</dbReference>
<dbReference type="PANTHER" id="PTHR38386">
    <property type="entry name" value="OS05G0426900 PROTEIN"/>
    <property type="match status" value="1"/>
</dbReference>
<sequence>MNSYSKMKAFGTNKSRSVDFSELLPSFPAPTPKPIAKAGVEEARPEDSSFSEKEKDDYSDGERFGVILGRSSSVSTASDRFRFDRRKNAGIVKRVFSMRRSSSVSERYCRIHAQSVTLSSQADDDEGSEEVMGSAKKKKNTGVNIFRACKRLLGL</sequence>
<name>A0A059ATY4_EUCGR</name>
<accession>A0A059ATY4</accession>
<dbReference type="AlphaFoldDB" id="A0A059ATY4"/>
<dbReference type="Gramene" id="KCW57126">
    <property type="protein sequence ID" value="KCW57126"/>
    <property type="gene ID" value="EUGRSUZ_I02770"/>
</dbReference>
<feature type="region of interest" description="Disordered" evidence="1">
    <location>
        <begin position="22"/>
        <end position="57"/>
    </location>
</feature>
<proteinExistence type="predicted"/>
<dbReference type="OMA" id="NNCEMFG"/>
<dbReference type="PANTHER" id="PTHR38386:SF7">
    <property type="entry name" value="TOPOISOMERASE 1-ASSOCIATED FACTOR 1"/>
    <property type="match status" value="1"/>
</dbReference>
<evidence type="ECO:0000313" key="2">
    <source>
        <dbReference type="EMBL" id="KCW57126.1"/>
    </source>
</evidence>
<feature type="compositionally biased region" description="Basic and acidic residues" evidence="1">
    <location>
        <begin position="39"/>
        <end position="57"/>
    </location>
</feature>
<gene>
    <name evidence="2" type="ORF">EUGRSUZ_I02770</name>
</gene>
<protein>
    <submittedName>
        <fullName evidence="2">Uncharacterized protein</fullName>
    </submittedName>
</protein>
<organism evidence="2">
    <name type="scientific">Eucalyptus grandis</name>
    <name type="common">Flooded gum</name>
    <dbReference type="NCBI Taxonomy" id="71139"/>
    <lineage>
        <taxon>Eukaryota</taxon>
        <taxon>Viridiplantae</taxon>
        <taxon>Streptophyta</taxon>
        <taxon>Embryophyta</taxon>
        <taxon>Tracheophyta</taxon>
        <taxon>Spermatophyta</taxon>
        <taxon>Magnoliopsida</taxon>
        <taxon>eudicotyledons</taxon>
        <taxon>Gunneridae</taxon>
        <taxon>Pentapetalae</taxon>
        <taxon>rosids</taxon>
        <taxon>malvids</taxon>
        <taxon>Myrtales</taxon>
        <taxon>Myrtaceae</taxon>
        <taxon>Myrtoideae</taxon>
        <taxon>Eucalypteae</taxon>
        <taxon>Eucalyptus</taxon>
    </lineage>
</organism>
<evidence type="ECO:0000256" key="1">
    <source>
        <dbReference type="SAM" id="MobiDB-lite"/>
    </source>
</evidence>
<dbReference type="InParanoid" id="A0A059ATY4"/>